<evidence type="ECO:0000313" key="2">
    <source>
        <dbReference type="EMBL" id="KAK4021414.1"/>
    </source>
</evidence>
<reference evidence="2 3" key="1">
    <citation type="journal article" date="2023" name="Nucleic Acids Res.">
        <title>The hologenome of Daphnia magna reveals possible DNA methylation and microbiome-mediated evolution of the host genome.</title>
        <authorList>
            <person name="Chaturvedi A."/>
            <person name="Li X."/>
            <person name="Dhandapani V."/>
            <person name="Marshall H."/>
            <person name="Kissane S."/>
            <person name="Cuenca-Cambronero M."/>
            <person name="Asole G."/>
            <person name="Calvet F."/>
            <person name="Ruiz-Romero M."/>
            <person name="Marangio P."/>
            <person name="Guigo R."/>
            <person name="Rago D."/>
            <person name="Mirbahai L."/>
            <person name="Eastwood N."/>
            <person name="Colbourne J.K."/>
            <person name="Zhou J."/>
            <person name="Mallon E."/>
            <person name="Orsini L."/>
        </authorList>
    </citation>
    <scope>NUCLEOTIDE SEQUENCE [LARGE SCALE GENOMIC DNA]</scope>
    <source>
        <strain evidence="2">LRV0_1</strain>
    </source>
</reference>
<sequence>MTTRGPTRMRPSASSTDSWLLTCQYGRSSRGRLHFSFGNPSRTVWRRDSITGSAEVAAATEDSNTSGSAEVAAATEDSNTSGLASFDPSIVSTKLMRAENDCGPSAISSDSEGRSTGERDRASAITHPNSDERVALHGKAKAQNSGIIQLVQVVIVEDRNQRAMICNELEGGQALEKLAAFSHSPSRGQAFQLDHRVSGLCIR</sequence>
<proteinExistence type="predicted"/>
<gene>
    <name evidence="2" type="ORF">OUZ56_003331</name>
</gene>
<dbReference type="Proteomes" id="UP001234178">
    <property type="component" value="Unassembled WGS sequence"/>
</dbReference>
<name>A0ABR0A8T8_9CRUS</name>
<protein>
    <submittedName>
        <fullName evidence="2">Uncharacterized protein</fullName>
    </submittedName>
</protein>
<feature type="region of interest" description="Disordered" evidence="1">
    <location>
        <begin position="57"/>
        <end position="85"/>
    </location>
</feature>
<feature type="region of interest" description="Disordered" evidence="1">
    <location>
        <begin position="101"/>
        <end position="124"/>
    </location>
</feature>
<evidence type="ECO:0000256" key="1">
    <source>
        <dbReference type="SAM" id="MobiDB-lite"/>
    </source>
</evidence>
<organism evidence="2 3">
    <name type="scientific">Daphnia magna</name>
    <dbReference type="NCBI Taxonomy" id="35525"/>
    <lineage>
        <taxon>Eukaryota</taxon>
        <taxon>Metazoa</taxon>
        <taxon>Ecdysozoa</taxon>
        <taxon>Arthropoda</taxon>
        <taxon>Crustacea</taxon>
        <taxon>Branchiopoda</taxon>
        <taxon>Diplostraca</taxon>
        <taxon>Cladocera</taxon>
        <taxon>Anomopoda</taxon>
        <taxon>Daphniidae</taxon>
        <taxon>Daphnia</taxon>
    </lineage>
</organism>
<feature type="compositionally biased region" description="Basic and acidic residues" evidence="1">
    <location>
        <begin position="111"/>
        <end position="122"/>
    </location>
</feature>
<comment type="caution">
    <text evidence="2">The sequence shown here is derived from an EMBL/GenBank/DDBJ whole genome shotgun (WGS) entry which is preliminary data.</text>
</comment>
<keyword evidence="3" id="KW-1185">Reference proteome</keyword>
<accession>A0ABR0A8T8</accession>
<evidence type="ECO:0000313" key="3">
    <source>
        <dbReference type="Proteomes" id="UP001234178"/>
    </source>
</evidence>
<dbReference type="EMBL" id="JAOYFB010000036">
    <property type="protein sequence ID" value="KAK4021414.1"/>
    <property type="molecule type" value="Genomic_DNA"/>
</dbReference>